<keyword evidence="2" id="KW-1185">Reference proteome</keyword>
<dbReference type="EMBL" id="JAPWTK010000144">
    <property type="protein sequence ID" value="KAJ8948100.1"/>
    <property type="molecule type" value="Genomic_DNA"/>
</dbReference>
<sequence length="70" mass="8657">MENGANTKSTMYYFYKQMLKTELDEFIPTLNAPLTPWFQLILKHRLRHWWEHLNNLDEIKDHEKIVHLKF</sequence>
<protein>
    <submittedName>
        <fullName evidence="1">Uncharacterized protein</fullName>
    </submittedName>
</protein>
<dbReference type="Gene3D" id="3.90.79.10">
    <property type="entry name" value="Nucleoside Triphosphate Pyrophosphohydrolase"/>
    <property type="match status" value="1"/>
</dbReference>
<gene>
    <name evidence="1" type="ORF">NQ318_008453</name>
</gene>
<comment type="caution">
    <text evidence="1">The sequence shown here is derived from an EMBL/GenBank/DDBJ whole genome shotgun (WGS) entry which is preliminary data.</text>
</comment>
<dbReference type="AlphaFoldDB" id="A0AAV8YCH6"/>
<evidence type="ECO:0000313" key="1">
    <source>
        <dbReference type="EMBL" id="KAJ8948100.1"/>
    </source>
</evidence>
<accession>A0AAV8YCH6</accession>
<evidence type="ECO:0000313" key="2">
    <source>
        <dbReference type="Proteomes" id="UP001162162"/>
    </source>
</evidence>
<proteinExistence type="predicted"/>
<reference evidence="1" key="1">
    <citation type="journal article" date="2023" name="Insect Mol. Biol.">
        <title>Genome sequencing provides insights into the evolution of gene families encoding plant cell wall-degrading enzymes in longhorned beetles.</title>
        <authorList>
            <person name="Shin N.R."/>
            <person name="Okamura Y."/>
            <person name="Kirsch R."/>
            <person name="Pauchet Y."/>
        </authorList>
    </citation>
    <scope>NUCLEOTIDE SEQUENCE</scope>
    <source>
        <strain evidence="1">AMC_N1</strain>
    </source>
</reference>
<name>A0AAV8YCH6_9CUCU</name>
<dbReference type="Proteomes" id="UP001162162">
    <property type="component" value="Unassembled WGS sequence"/>
</dbReference>
<organism evidence="1 2">
    <name type="scientific">Aromia moschata</name>
    <dbReference type="NCBI Taxonomy" id="1265417"/>
    <lineage>
        <taxon>Eukaryota</taxon>
        <taxon>Metazoa</taxon>
        <taxon>Ecdysozoa</taxon>
        <taxon>Arthropoda</taxon>
        <taxon>Hexapoda</taxon>
        <taxon>Insecta</taxon>
        <taxon>Pterygota</taxon>
        <taxon>Neoptera</taxon>
        <taxon>Endopterygota</taxon>
        <taxon>Coleoptera</taxon>
        <taxon>Polyphaga</taxon>
        <taxon>Cucujiformia</taxon>
        <taxon>Chrysomeloidea</taxon>
        <taxon>Cerambycidae</taxon>
        <taxon>Cerambycinae</taxon>
        <taxon>Callichromatini</taxon>
        <taxon>Aromia</taxon>
    </lineage>
</organism>